<protein>
    <submittedName>
        <fullName evidence="1">Uncharacterized protein</fullName>
    </submittedName>
</protein>
<evidence type="ECO:0000313" key="1">
    <source>
        <dbReference type="EMBL" id="KAI3782121.1"/>
    </source>
</evidence>
<comment type="caution">
    <text evidence="1">The sequence shown here is derived from an EMBL/GenBank/DDBJ whole genome shotgun (WGS) entry which is preliminary data.</text>
</comment>
<sequence length="68" mass="7732">MGGHYITSDVSFLPFSRCRRKSSSPFPASVYPFQTLFFVFQENKTISSLFFKIAPTKPNQALDNCGYI</sequence>
<organism evidence="1 2">
    <name type="scientific">Cichorium intybus</name>
    <name type="common">Chicory</name>
    <dbReference type="NCBI Taxonomy" id="13427"/>
    <lineage>
        <taxon>Eukaryota</taxon>
        <taxon>Viridiplantae</taxon>
        <taxon>Streptophyta</taxon>
        <taxon>Embryophyta</taxon>
        <taxon>Tracheophyta</taxon>
        <taxon>Spermatophyta</taxon>
        <taxon>Magnoliopsida</taxon>
        <taxon>eudicotyledons</taxon>
        <taxon>Gunneridae</taxon>
        <taxon>Pentapetalae</taxon>
        <taxon>asterids</taxon>
        <taxon>campanulids</taxon>
        <taxon>Asterales</taxon>
        <taxon>Asteraceae</taxon>
        <taxon>Cichorioideae</taxon>
        <taxon>Cichorieae</taxon>
        <taxon>Cichoriinae</taxon>
        <taxon>Cichorium</taxon>
    </lineage>
</organism>
<reference evidence="1 2" key="2">
    <citation type="journal article" date="2022" name="Mol. Ecol. Resour.">
        <title>The genomes of chicory, endive, great burdock and yacon provide insights into Asteraceae paleo-polyploidization history and plant inulin production.</title>
        <authorList>
            <person name="Fan W."/>
            <person name="Wang S."/>
            <person name="Wang H."/>
            <person name="Wang A."/>
            <person name="Jiang F."/>
            <person name="Liu H."/>
            <person name="Zhao H."/>
            <person name="Xu D."/>
            <person name="Zhang Y."/>
        </authorList>
    </citation>
    <scope>NUCLEOTIDE SEQUENCE [LARGE SCALE GENOMIC DNA]</scope>
    <source>
        <strain evidence="2">cv. Punajuju</strain>
        <tissue evidence="1">Leaves</tissue>
    </source>
</reference>
<reference evidence="2" key="1">
    <citation type="journal article" date="2022" name="Mol. Ecol. Resour.">
        <title>The genomes of chicory, endive, great burdock and yacon provide insights into Asteraceae palaeo-polyploidization history and plant inulin production.</title>
        <authorList>
            <person name="Fan W."/>
            <person name="Wang S."/>
            <person name="Wang H."/>
            <person name="Wang A."/>
            <person name="Jiang F."/>
            <person name="Liu H."/>
            <person name="Zhao H."/>
            <person name="Xu D."/>
            <person name="Zhang Y."/>
        </authorList>
    </citation>
    <scope>NUCLEOTIDE SEQUENCE [LARGE SCALE GENOMIC DNA]</scope>
    <source>
        <strain evidence="2">cv. Punajuju</strain>
    </source>
</reference>
<accession>A0ACB9GFY9</accession>
<dbReference type="Proteomes" id="UP001055811">
    <property type="component" value="Linkage Group LG02"/>
</dbReference>
<evidence type="ECO:0000313" key="2">
    <source>
        <dbReference type="Proteomes" id="UP001055811"/>
    </source>
</evidence>
<name>A0ACB9GFY9_CICIN</name>
<keyword evidence="2" id="KW-1185">Reference proteome</keyword>
<dbReference type="EMBL" id="CM042010">
    <property type="protein sequence ID" value="KAI3782121.1"/>
    <property type="molecule type" value="Genomic_DNA"/>
</dbReference>
<proteinExistence type="predicted"/>
<gene>
    <name evidence="1" type="ORF">L2E82_12154</name>
</gene>